<reference evidence="7 8" key="1">
    <citation type="submission" date="2020-04" db="EMBL/GenBank/DDBJ databases">
        <authorList>
            <person name="Yoon J."/>
        </authorList>
    </citation>
    <scope>NUCLEOTIDE SEQUENCE [LARGE SCALE GENOMIC DNA]</scope>
    <source>
        <strain evidence="7 8">DJ-13</strain>
    </source>
</reference>
<comment type="caution">
    <text evidence="7">The sequence shown here is derived from an EMBL/GenBank/DDBJ whole genome shotgun (WGS) entry which is preliminary data.</text>
</comment>
<keyword evidence="3" id="KW-0804">Transcription</keyword>
<evidence type="ECO:0000313" key="7">
    <source>
        <dbReference type="EMBL" id="NKI30788.1"/>
    </source>
</evidence>
<keyword evidence="4" id="KW-0472">Membrane</keyword>
<evidence type="ECO:0000256" key="1">
    <source>
        <dbReference type="ARBA" id="ARBA00023015"/>
    </source>
</evidence>
<proteinExistence type="predicted"/>
<dbReference type="EMBL" id="JAAWWL010000001">
    <property type="protein sequence ID" value="NKI30788.1"/>
    <property type="molecule type" value="Genomic_DNA"/>
</dbReference>
<feature type="chain" id="PRO_5046836128" evidence="5">
    <location>
        <begin position="21"/>
        <end position="558"/>
    </location>
</feature>
<dbReference type="Proteomes" id="UP000718451">
    <property type="component" value="Unassembled WGS sequence"/>
</dbReference>
<dbReference type="InterPro" id="IPR011990">
    <property type="entry name" value="TPR-like_helical_dom_sf"/>
</dbReference>
<accession>A0ABX1GLK5</accession>
<evidence type="ECO:0000256" key="5">
    <source>
        <dbReference type="SAM" id="SignalP"/>
    </source>
</evidence>
<sequence length="558" mass="64470">MKKVKEILLACLLCLNCVTAQNDLSSESFDELLNKIYENESNDSIQMIYINAYLNKAKLTNDFDELSMAYYMKGVYVEYPNSLKYLDSAITIGEGKKSNKFLPHICLEYGYALFNNSRYFEAFQKFIQAKRTSDSLGLKNISFNANTNIAFLKQISGDYAGAKDIYLENSYLAKSLFKGEDLKEERLLNYQELAYAYLMIDQYDSATYYNRLGYSLSKNYPNKTYPAIFQLVEGINQFKREKFQSAYDSIIKTESSFIEEGDSINLAFAYLYLGKIQFEEKDTLLGEKSLLKAYDALGKNPEKISELGEVYKLLWQINKKRNNKQKELFYLTELIEFQEAIKQEYNELSPAMINEFDIPKLVVEKEAVITSLKETNKLKTQGVRALIIGLVLVVAFAIFQLVRRRYYQNKLDEIIHSLEQKSVEHKKDKKVELDGISEEVLDEILKKLSDFEAKNQFLDANLTLSGLAKKLNTNSSYLSKVVNLHKNENFSKYLRGLRIDYITKELIKNEKIRNFTIKAIAIEAGFNSAETFSKSFRESNGMYPSRFIKQLTKKGLDL</sequence>
<evidence type="ECO:0000256" key="2">
    <source>
        <dbReference type="ARBA" id="ARBA00023125"/>
    </source>
</evidence>
<dbReference type="PROSITE" id="PS01124">
    <property type="entry name" value="HTH_ARAC_FAMILY_2"/>
    <property type="match status" value="1"/>
</dbReference>
<feature type="domain" description="HTH araC/xylS-type" evidence="6">
    <location>
        <begin position="442"/>
        <end position="550"/>
    </location>
</feature>
<dbReference type="RefSeq" id="WP_168551019.1">
    <property type="nucleotide sequence ID" value="NZ_JAAWWL010000001.1"/>
</dbReference>
<dbReference type="Gene3D" id="1.10.10.60">
    <property type="entry name" value="Homeodomain-like"/>
    <property type="match status" value="2"/>
</dbReference>
<organism evidence="7 8">
    <name type="scientific">Croceivirga thetidis</name>
    <dbReference type="NCBI Taxonomy" id="2721623"/>
    <lineage>
        <taxon>Bacteria</taxon>
        <taxon>Pseudomonadati</taxon>
        <taxon>Bacteroidota</taxon>
        <taxon>Flavobacteriia</taxon>
        <taxon>Flavobacteriales</taxon>
        <taxon>Flavobacteriaceae</taxon>
        <taxon>Croceivirga</taxon>
    </lineage>
</organism>
<dbReference type="PANTHER" id="PTHR43280:SF2">
    <property type="entry name" value="HTH-TYPE TRANSCRIPTIONAL REGULATOR EXSA"/>
    <property type="match status" value="1"/>
</dbReference>
<dbReference type="SMART" id="SM00342">
    <property type="entry name" value="HTH_ARAC"/>
    <property type="match status" value="1"/>
</dbReference>
<keyword evidence="1" id="KW-0805">Transcription regulation</keyword>
<evidence type="ECO:0000259" key="6">
    <source>
        <dbReference type="PROSITE" id="PS01124"/>
    </source>
</evidence>
<feature type="signal peptide" evidence="5">
    <location>
        <begin position="1"/>
        <end position="20"/>
    </location>
</feature>
<dbReference type="InterPro" id="IPR018060">
    <property type="entry name" value="HTH_AraC"/>
</dbReference>
<keyword evidence="2" id="KW-0238">DNA-binding</keyword>
<protein>
    <submittedName>
        <fullName evidence="7">AraC family transcriptional regulator</fullName>
    </submittedName>
</protein>
<evidence type="ECO:0000256" key="3">
    <source>
        <dbReference type="ARBA" id="ARBA00023163"/>
    </source>
</evidence>
<dbReference type="SUPFAM" id="SSF46689">
    <property type="entry name" value="Homeodomain-like"/>
    <property type="match status" value="1"/>
</dbReference>
<gene>
    <name evidence="7" type="ORF">HCU67_02455</name>
</gene>
<evidence type="ECO:0000313" key="8">
    <source>
        <dbReference type="Proteomes" id="UP000718451"/>
    </source>
</evidence>
<name>A0ABX1GLK5_9FLAO</name>
<dbReference type="PANTHER" id="PTHR43280">
    <property type="entry name" value="ARAC-FAMILY TRANSCRIPTIONAL REGULATOR"/>
    <property type="match status" value="1"/>
</dbReference>
<keyword evidence="5" id="KW-0732">Signal</keyword>
<keyword evidence="4" id="KW-1133">Transmembrane helix</keyword>
<keyword evidence="4" id="KW-0812">Transmembrane</keyword>
<dbReference type="SUPFAM" id="SSF48452">
    <property type="entry name" value="TPR-like"/>
    <property type="match status" value="1"/>
</dbReference>
<dbReference type="InterPro" id="IPR009057">
    <property type="entry name" value="Homeodomain-like_sf"/>
</dbReference>
<feature type="transmembrane region" description="Helical" evidence="4">
    <location>
        <begin position="382"/>
        <end position="402"/>
    </location>
</feature>
<keyword evidence="8" id="KW-1185">Reference proteome</keyword>
<evidence type="ECO:0000256" key="4">
    <source>
        <dbReference type="SAM" id="Phobius"/>
    </source>
</evidence>
<dbReference type="Pfam" id="PF12833">
    <property type="entry name" value="HTH_18"/>
    <property type="match status" value="1"/>
</dbReference>